<name>A0A9Q3FDB8_9BASI</name>
<dbReference type="EMBL" id="AVOT02040884">
    <property type="protein sequence ID" value="MBW0536137.1"/>
    <property type="molecule type" value="Genomic_DNA"/>
</dbReference>
<feature type="compositionally biased region" description="Basic and acidic residues" evidence="1">
    <location>
        <begin position="88"/>
        <end position="104"/>
    </location>
</feature>
<comment type="caution">
    <text evidence="2">The sequence shown here is derived from an EMBL/GenBank/DDBJ whole genome shotgun (WGS) entry which is preliminary data.</text>
</comment>
<feature type="compositionally biased region" description="Basic and acidic residues" evidence="1">
    <location>
        <begin position="112"/>
        <end position="134"/>
    </location>
</feature>
<evidence type="ECO:0000256" key="1">
    <source>
        <dbReference type="SAM" id="MobiDB-lite"/>
    </source>
</evidence>
<dbReference type="Proteomes" id="UP000765509">
    <property type="component" value="Unassembled WGS sequence"/>
</dbReference>
<reference evidence="2" key="1">
    <citation type="submission" date="2021-03" db="EMBL/GenBank/DDBJ databases">
        <title>Draft genome sequence of rust myrtle Austropuccinia psidii MF-1, a brazilian biotype.</title>
        <authorList>
            <person name="Quecine M.C."/>
            <person name="Pachon D.M.R."/>
            <person name="Bonatelli M.L."/>
            <person name="Correr F.H."/>
            <person name="Franceschini L.M."/>
            <person name="Leite T.F."/>
            <person name="Margarido G.R.A."/>
            <person name="Almeida C.A."/>
            <person name="Ferrarezi J.A."/>
            <person name="Labate C.A."/>
        </authorList>
    </citation>
    <scope>NUCLEOTIDE SEQUENCE</scope>
    <source>
        <strain evidence="2">MF-1</strain>
    </source>
</reference>
<evidence type="ECO:0000313" key="3">
    <source>
        <dbReference type="Proteomes" id="UP000765509"/>
    </source>
</evidence>
<dbReference type="AlphaFoldDB" id="A0A9Q3FDB8"/>
<evidence type="ECO:0000313" key="2">
    <source>
        <dbReference type="EMBL" id="MBW0536137.1"/>
    </source>
</evidence>
<organism evidence="2 3">
    <name type="scientific">Austropuccinia psidii MF-1</name>
    <dbReference type="NCBI Taxonomy" id="1389203"/>
    <lineage>
        <taxon>Eukaryota</taxon>
        <taxon>Fungi</taxon>
        <taxon>Dikarya</taxon>
        <taxon>Basidiomycota</taxon>
        <taxon>Pucciniomycotina</taxon>
        <taxon>Pucciniomycetes</taxon>
        <taxon>Pucciniales</taxon>
        <taxon>Sphaerophragmiaceae</taxon>
        <taxon>Austropuccinia</taxon>
    </lineage>
</organism>
<accession>A0A9Q3FDB8</accession>
<protein>
    <submittedName>
        <fullName evidence="2">Uncharacterized protein</fullName>
    </submittedName>
</protein>
<proteinExistence type="predicted"/>
<feature type="region of interest" description="Disordered" evidence="1">
    <location>
        <begin position="83"/>
        <end position="145"/>
    </location>
</feature>
<sequence length="145" mass="16604">MDLDQEIQVINQKEKNVSPEERHKWRMSELLQVPKATIPFVRPELFQTAKTGDIPVSVQEEVYGGKEVEVETSAKLLDRNNELLSSSEEVHGPRKDSRPFEGLENHFLQRTSPKDKRLVEKAKHFVRGPEERVCQKQGKNPSGSS</sequence>
<keyword evidence="3" id="KW-1185">Reference proteome</keyword>
<gene>
    <name evidence="2" type="ORF">O181_075852</name>
</gene>